<gene>
    <name evidence="1" type="ORF">CU097_003781</name>
</gene>
<evidence type="ECO:0000313" key="1">
    <source>
        <dbReference type="EMBL" id="RCH97534.1"/>
    </source>
</evidence>
<proteinExistence type="predicted"/>
<dbReference type="Proteomes" id="UP000252139">
    <property type="component" value="Unassembled WGS sequence"/>
</dbReference>
<dbReference type="EMBL" id="PJQL01000269">
    <property type="protein sequence ID" value="RCH97534.1"/>
    <property type="molecule type" value="Genomic_DNA"/>
</dbReference>
<evidence type="ECO:0000313" key="2">
    <source>
        <dbReference type="Proteomes" id="UP000252139"/>
    </source>
</evidence>
<dbReference type="OrthoDB" id="2400069at2759"/>
<protein>
    <submittedName>
        <fullName evidence="1">Uncharacterized protein</fullName>
    </submittedName>
</protein>
<dbReference type="AlphaFoldDB" id="A0A367K5P5"/>
<accession>A0A367K5P5</accession>
<reference evidence="1 2" key="1">
    <citation type="journal article" date="2018" name="G3 (Bethesda)">
        <title>Phylogenetic and Phylogenomic Definition of Rhizopus Species.</title>
        <authorList>
            <person name="Gryganskyi A.P."/>
            <person name="Golan J."/>
            <person name="Dolatabadi S."/>
            <person name="Mondo S."/>
            <person name="Robb S."/>
            <person name="Idnurm A."/>
            <person name="Muszewska A."/>
            <person name="Steczkiewicz K."/>
            <person name="Masonjones S."/>
            <person name="Liao H.L."/>
            <person name="Gajdeczka M.T."/>
            <person name="Anike F."/>
            <person name="Vuek A."/>
            <person name="Anishchenko I.M."/>
            <person name="Voigt K."/>
            <person name="de Hoog G.S."/>
            <person name="Smith M.E."/>
            <person name="Heitman J."/>
            <person name="Vilgalys R."/>
            <person name="Stajich J.E."/>
        </authorList>
    </citation>
    <scope>NUCLEOTIDE SEQUENCE [LARGE SCALE GENOMIC DNA]</scope>
    <source>
        <strain evidence="1 2">CBS 357.93</strain>
    </source>
</reference>
<organism evidence="1 2">
    <name type="scientific">Rhizopus azygosporus</name>
    <name type="common">Rhizopus microsporus var. azygosporus</name>
    <dbReference type="NCBI Taxonomy" id="86630"/>
    <lineage>
        <taxon>Eukaryota</taxon>
        <taxon>Fungi</taxon>
        <taxon>Fungi incertae sedis</taxon>
        <taxon>Mucoromycota</taxon>
        <taxon>Mucoromycotina</taxon>
        <taxon>Mucoromycetes</taxon>
        <taxon>Mucorales</taxon>
        <taxon>Mucorineae</taxon>
        <taxon>Rhizopodaceae</taxon>
        <taxon>Rhizopus</taxon>
    </lineage>
</organism>
<keyword evidence="2" id="KW-1185">Reference proteome</keyword>
<comment type="caution">
    <text evidence="1">The sequence shown here is derived from an EMBL/GenBank/DDBJ whole genome shotgun (WGS) entry which is preliminary data.</text>
</comment>
<sequence length="153" mass="17291">MLAWSLDLNTSAISPSMQQPVHYETFLILAASVKYDHLDPSPTQLVNYLADQHSTKHLKFFTLLTYATIIIAMFSADTQSRNSRLYQDFIKALRSSIIFSLQNIDTVFLLLLFNIPNPGSPSSSLNKAQLTAKIYWILVMAGILRPSFDYRSA</sequence>
<name>A0A367K5P5_RHIAZ</name>